<dbReference type="RefSeq" id="WP_354698494.1">
    <property type="nucleotide sequence ID" value="NZ_CP114014.1"/>
</dbReference>
<name>A0AAU7B083_9ACTN</name>
<evidence type="ECO:0000313" key="1">
    <source>
        <dbReference type="EMBL" id="XAY07295.1"/>
    </source>
</evidence>
<accession>A0AAU7B083</accession>
<dbReference type="AlphaFoldDB" id="A0AAU7B083"/>
<dbReference type="KEGG" id="parq:DSM112329_04176"/>
<proteinExistence type="predicted"/>
<sequence>MGWGPLEHPSRLPVVGLTLSITQHAVAIPRRIDGILRGIESLAVLAENAGALPELTRHAEALSRLADSAASLPELTANAAALAELSQHASALSELTTHAAALAELTQHAGALTELTGYAAALPDLTRHAAALPELTPRVQSVELMVEQIISYLETLQPTVNDLTLAASDLNRAVGPIGRIVGRLPGSKARAEVFAQALAEPSGAGSSSARSPGSPG</sequence>
<evidence type="ECO:0008006" key="2">
    <source>
        <dbReference type="Google" id="ProtNLM"/>
    </source>
</evidence>
<gene>
    <name evidence="1" type="ORF">DSM112329_04176</name>
</gene>
<reference evidence="1" key="1">
    <citation type="submission" date="2022-12" db="EMBL/GenBank/DDBJ databases">
        <title>Paraconexibacter alkalitolerans sp. nov. and Baekduia alba sp. nov., isolated from soil and emended description of the genera Paraconexibacter (Chun et al., 2020) and Baekduia (An et al., 2020).</title>
        <authorList>
            <person name="Vieira S."/>
            <person name="Huber K.J."/>
            <person name="Geppert A."/>
            <person name="Wolf J."/>
            <person name="Neumann-Schaal M."/>
            <person name="Muesken M."/>
            <person name="Overmann J."/>
        </authorList>
    </citation>
    <scope>NUCLEOTIDE SEQUENCE</scope>
    <source>
        <strain evidence="1">AEG42_29</strain>
    </source>
</reference>
<organism evidence="1">
    <name type="scientific">Paraconexibacter sp. AEG42_29</name>
    <dbReference type="NCBI Taxonomy" id="2997339"/>
    <lineage>
        <taxon>Bacteria</taxon>
        <taxon>Bacillati</taxon>
        <taxon>Actinomycetota</taxon>
        <taxon>Thermoleophilia</taxon>
        <taxon>Solirubrobacterales</taxon>
        <taxon>Paraconexibacteraceae</taxon>
        <taxon>Paraconexibacter</taxon>
    </lineage>
</organism>
<protein>
    <recommendedName>
        <fullName evidence="2">MCE family protein</fullName>
    </recommendedName>
</protein>
<dbReference type="EMBL" id="CP114014">
    <property type="protein sequence ID" value="XAY07295.1"/>
    <property type="molecule type" value="Genomic_DNA"/>
</dbReference>